<dbReference type="SUPFAM" id="SSF56574">
    <property type="entry name" value="Serpins"/>
    <property type="match status" value="1"/>
</dbReference>
<dbReference type="GO" id="GO:0004867">
    <property type="term" value="F:serine-type endopeptidase inhibitor activity"/>
    <property type="evidence" value="ECO:0007669"/>
    <property type="project" value="InterPro"/>
</dbReference>
<dbReference type="EMBL" id="LUHQ01000001">
    <property type="protein sequence ID" value="OAP12125.1"/>
    <property type="molecule type" value="Genomic_DNA"/>
</dbReference>
<dbReference type="Proteomes" id="UP000078284">
    <property type="component" value="Chromosome 1"/>
</dbReference>
<dbReference type="InterPro" id="IPR036186">
    <property type="entry name" value="Serpin_sf"/>
</dbReference>
<organism evidence="3 4">
    <name type="scientific">Arabidopsis thaliana</name>
    <name type="common">Mouse-ear cress</name>
    <dbReference type="NCBI Taxonomy" id="3702"/>
    <lineage>
        <taxon>Eukaryota</taxon>
        <taxon>Viridiplantae</taxon>
        <taxon>Streptophyta</taxon>
        <taxon>Embryophyta</taxon>
        <taxon>Tracheophyta</taxon>
        <taxon>Spermatophyta</taxon>
        <taxon>Magnoliopsida</taxon>
        <taxon>eudicotyledons</taxon>
        <taxon>Gunneridae</taxon>
        <taxon>Pentapetalae</taxon>
        <taxon>rosids</taxon>
        <taxon>malvids</taxon>
        <taxon>Brassicales</taxon>
        <taxon>Brassicaceae</taxon>
        <taxon>Camelineae</taxon>
        <taxon>Arabidopsis</taxon>
    </lineage>
</organism>
<dbReference type="ExpressionAtlas" id="A0A178W3K9">
    <property type="expression patterns" value="baseline and differential"/>
</dbReference>
<dbReference type="Gene3D" id="3.30.497.10">
    <property type="entry name" value="Antithrombin, subunit I, domain 2"/>
    <property type="match status" value="1"/>
</dbReference>
<gene>
    <name evidence="3" type="ordered locus">AXX17_At1g45520</name>
</gene>
<accession>A0A178W3K9</accession>
<dbReference type="InterPro" id="IPR042178">
    <property type="entry name" value="Serpin_sf_1"/>
</dbReference>
<sequence length="105" mass="11687">MEVNSWALRHTNGLIKNLLPPGSVTNQTIKIYGNALYFKGAWENKFASRVFSDMDLNVLIEIDEESAEAAAATALACTVALVWLQRYYAASSHRFCGRLSISFLD</sequence>
<dbReference type="InterPro" id="IPR000215">
    <property type="entry name" value="Serpin_fam"/>
</dbReference>
<comment type="caution">
    <text evidence="3">The sequence shown here is derived from an EMBL/GenBank/DDBJ whole genome shotgun (WGS) entry which is preliminary data.</text>
</comment>
<dbReference type="GO" id="GO:0005615">
    <property type="term" value="C:extracellular space"/>
    <property type="evidence" value="ECO:0007669"/>
    <property type="project" value="InterPro"/>
</dbReference>
<feature type="domain" description="Serpin" evidence="2">
    <location>
        <begin position="2"/>
        <end position="49"/>
    </location>
</feature>
<dbReference type="PANTHER" id="PTHR11461">
    <property type="entry name" value="SERINE PROTEASE INHIBITOR, SERPIN"/>
    <property type="match status" value="1"/>
</dbReference>
<proteinExistence type="inferred from homology"/>
<protein>
    <recommendedName>
        <fullName evidence="2">Serpin domain-containing protein</fullName>
    </recommendedName>
</protein>
<comment type="similarity">
    <text evidence="1">Belongs to the serpin family.</text>
</comment>
<dbReference type="InterPro" id="IPR023796">
    <property type="entry name" value="Serpin_dom"/>
</dbReference>
<evidence type="ECO:0000259" key="2">
    <source>
        <dbReference type="Pfam" id="PF00079"/>
    </source>
</evidence>
<name>A0A178W3K9_ARATH</name>
<evidence type="ECO:0000313" key="4">
    <source>
        <dbReference type="Proteomes" id="UP000078284"/>
    </source>
</evidence>
<reference evidence="4" key="1">
    <citation type="journal article" date="2016" name="Proc. Natl. Acad. Sci. U.S.A.">
        <title>Chromosome-level assembly of Arabidopsis thaliana Ler reveals the extent of translocation and inversion polymorphisms.</title>
        <authorList>
            <person name="Zapata L."/>
            <person name="Ding J."/>
            <person name="Willing E.M."/>
            <person name="Hartwig B."/>
            <person name="Bezdan D."/>
            <person name="Jiao W.B."/>
            <person name="Patel V."/>
            <person name="Velikkakam James G."/>
            <person name="Koornneef M."/>
            <person name="Ossowski S."/>
            <person name="Schneeberger K."/>
        </authorList>
    </citation>
    <scope>NUCLEOTIDE SEQUENCE [LARGE SCALE GENOMIC DNA]</scope>
    <source>
        <strain evidence="4">cv. Landsberg erecta</strain>
    </source>
</reference>
<dbReference type="PANTHER" id="PTHR11461:SF369">
    <property type="entry name" value="SERINE PROTEASE INHIBITOR (SERPIN) FAMILY PROTEIN"/>
    <property type="match status" value="1"/>
</dbReference>
<evidence type="ECO:0000256" key="1">
    <source>
        <dbReference type="ARBA" id="ARBA00009500"/>
    </source>
</evidence>
<dbReference type="Pfam" id="PF00079">
    <property type="entry name" value="Serpin"/>
    <property type="match status" value="1"/>
</dbReference>
<dbReference type="AlphaFoldDB" id="A0A178W3K9"/>
<evidence type="ECO:0000313" key="3">
    <source>
        <dbReference type="EMBL" id="OAP12125.1"/>
    </source>
</evidence>